<dbReference type="EMBL" id="QJKJ01005833">
    <property type="protein sequence ID" value="RDX88822.1"/>
    <property type="molecule type" value="Genomic_DNA"/>
</dbReference>
<dbReference type="Proteomes" id="UP000257109">
    <property type="component" value="Unassembled WGS sequence"/>
</dbReference>
<dbReference type="Gene3D" id="3.10.10.10">
    <property type="entry name" value="HIV Type 1 Reverse Transcriptase, subunit A, domain 1"/>
    <property type="match status" value="1"/>
</dbReference>
<evidence type="ECO:0000313" key="2">
    <source>
        <dbReference type="Proteomes" id="UP000257109"/>
    </source>
</evidence>
<reference evidence="1" key="1">
    <citation type="submission" date="2018-05" db="EMBL/GenBank/DDBJ databases">
        <title>Draft genome of Mucuna pruriens seed.</title>
        <authorList>
            <person name="Nnadi N.E."/>
            <person name="Vos R."/>
            <person name="Hasami M.H."/>
            <person name="Devisetty U.K."/>
            <person name="Aguiy J.C."/>
        </authorList>
    </citation>
    <scope>NUCLEOTIDE SEQUENCE [LARGE SCALE GENOMIC DNA]</scope>
    <source>
        <strain evidence="1">JCA_2017</strain>
    </source>
</reference>
<dbReference type="OrthoDB" id="1924993at2759"/>
<name>A0A371GE24_MUCPR</name>
<dbReference type="SUPFAM" id="SSF56672">
    <property type="entry name" value="DNA/RNA polymerases"/>
    <property type="match status" value="1"/>
</dbReference>
<proteinExistence type="predicted"/>
<dbReference type="InterPro" id="IPR043502">
    <property type="entry name" value="DNA/RNA_pol_sf"/>
</dbReference>
<dbReference type="PANTHER" id="PTHR24559:SF437">
    <property type="entry name" value="RNA-DIRECTED DNA POLYMERASE HOMOLOG"/>
    <property type="match status" value="1"/>
</dbReference>
<evidence type="ECO:0008006" key="3">
    <source>
        <dbReference type="Google" id="ProtNLM"/>
    </source>
</evidence>
<dbReference type="PANTHER" id="PTHR24559">
    <property type="entry name" value="TRANSPOSON TY3-I GAG-POL POLYPROTEIN"/>
    <property type="match status" value="1"/>
</dbReference>
<feature type="non-terminal residue" evidence="1">
    <location>
        <position position="1"/>
    </location>
</feature>
<comment type="caution">
    <text evidence="1">The sequence shown here is derived from an EMBL/GenBank/DDBJ whole genome shotgun (WGS) entry which is preliminary data.</text>
</comment>
<organism evidence="1 2">
    <name type="scientific">Mucuna pruriens</name>
    <name type="common">Velvet bean</name>
    <name type="synonym">Dolichos pruriens</name>
    <dbReference type="NCBI Taxonomy" id="157652"/>
    <lineage>
        <taxon>Eukaryota</taxon>
        <taxon>Viridiplantae</taxon>
        <taxon>Streptophyta</taxon>
        <taxon>Embryophyta</taxon>
        <taxon>Tracheophyta</taxon>
        <taxon>Spermatophyta</taxon>
        <taxon>Magnoliopsida</taxon>
        <taxon>eudicotyledons</taxon>
        <taxon>Gunneridae</taxon>
        <taxon>Pentapetalae</taxon>
        <taxon>rosids</taxon>
        <taxon>fabids</taxon>
        <taxon>Fabales</taxon>
        <taxon>Fabaceae</taxon>
        <taxon>Papilionoideae</taxon>
        <taxon>50 kb inversion clade</taxon>
        <taxon>NPAAA clade</taxon>
        <taxon>indigoferoid/millettioid clade</taxon>
        <taxon>Phaseoleae</taxon>
        <taxon>Mucuna</taxon>
    </lineage>
</organism>
<keyword evidence="2" id="KW-1185">Reference proteome</keyword>
<sequence>MYHIGCHLKRYKTSHRLKDLELLCQIGLHIGRILRTSRRFKNKLRDHEPLCHSYNFGAKKYSTWRMCIDCRPINNIIVRYRHTIPCLDNFLDELHGSIMFSKIDLSSRYHQISYTYNPFK</sequence>
<evidence type="ECO:0000313" key="1">
    <source>
        <dbReference type="EMBL" id="RDX88822.1"/>
    </source>
</evidence>
<dbReference type="InterPro" id="IPR053134">
    <property type="entry name" value="RNA-dir_DNA_polymerase"/>
</dbReference>
<protein>
    <recommendedName>
        <fullName evidence="3">Reverse transcriptase domain-containing protein</fullName>
    </recommendedName>
</protein>
<dbReference type="InterPro" id="IPR043128">
    <property type="entry name" value="Rev_trsase/Diguanyl_cyclase"/>
</dbReference>
<dbReference type="Gene3D" id="3.30.70.270">
    <property type="match status" value="1"/>
</dbReference>
<dbReference type="AlphaFoldDB" id="A0A371GE24"/>
<accession>A0A371GE24</accession>
<gene>
    <name evidence="1" type="ORF">CR513_29530</name>
</gene>